<protein>
    <submittedName>
        <fullName evidence="1">Acg family FMN-binding oxidoreductase</fullName>
    </submittedName>
</protein>
<dbReference type="InterPro" id="IPR000415">
    <property type="entry name" value="Nitroreductase-like"/>
</dbReference>
<dbReference type="EMBL" id="JBIAMX010000016">
    <property type="protein sequence ID" value="MFF0545772.1"/>
    <property type="molecule type" value="Genomic_DNA"/>
</dbReference>
<dbReference type="RefSeq" id="WP_387702205.1">
    <property type="nucleotide sequence ID" value="NZ_JBIAMX010000016.1"/>
</dbReference>
<dbReference type="InterPro" id="IPR050627">
    <property type="entry name" value="Nitroreductase/BluB"/>
</dbReference>
<accession>A0ABW6PTM6</accession>
<gene>
    <name evidence="1" type="ORF">ACFYTF_23320</name>
</gene>
<dbReference type="Gene3D" id="3.40.109.10">
    <property type="entry name" value="NADH Oxidase"/>
    <property type="match status" value="2"/>
</dbReference>
<dbReference type="SUPFAM" id="SSF55469">
    <property type="entry name" value="FMN-dependent nitroreductase-like"/>
    <property type="match status" value="2"/>
</dbReference>
<reference evidence="1 2" key="1">
    <citation type="submission" date="2024-10" db="EMBL/GenBank/DDBJ databases">
        <title>The Natural Products Discovery Center: Release of the First 8490 Sequenced Strains for Exploring Actinobacteria Biosynthetic Diversity.</title>
        <authorList>
            <person name="Kalkreuter E."/>
            <person name="Kautsar S.A."/>
            <person name="Yang D."/>
            <person name="Bader C.D."/>
            <person name="Teijaro C.N."/>
            <person name="Fluegel L."/>
            <person name="Davis C.M."/>
            <person name="Simpson J.R."/>
            <person name="Lauterbach L."/>
            <person name="Steele A.D."/>
            <person name="Gui C."/>
            <person name="Meng S."/>
            <person name="Li G."/>
            <person name="Viehrig K."/>
            <person name="Ye F."/>
            <person name="Su P."/>
            <person name="Kiefer A.F."/>
            <person name="Nichols A."/>
            <person name="Cepeda A.J."/>
            <person name="Yan W."/>
            <person name="Fan B."/>
            <person name="Jiang Y."/>
            <person name="Adhikari A."/>
            <person name="Zheng C.-J."/>
            <person name="Schuster L."/>
            <person name="Cowan T.M."/>
            <person name="Smanski M.J."/>
            <person name="Chevrette M.G."/>
            <person name="De Carvalho L.P.S."/>
            <person name="Shen B."/>
        </authorList>
    </citation>
    <scope>NUCLEOTIDE SEQUENCE [LARGE SCALE GENOMIC DNA]</scope>
    <source>
        <strain evidence="1 2">NPDC004045</strain>
    </source>
</reference>
<dbReference type="Proteomes" id="UP001601444">
    <property type="component" value="Unassembled WGS sequence"/>
</dbReference>
<evidence type="ECO:0000313" key="2">
    <source>
        <dbReference type="Proteomes" id="UP001601444"/>
    </source>
</evidence>
<dbReference type="PANTHER" id="PTHR23026">
    <property type="entry name" value="NADPH NITROREDUCTASE"/>
    <property type="match status" value="1"/>
</dbReference>
<keyword evidence="2" id="KW-1185">Reference proteome</keyword>
<dbReference type="PANTHER" id="PTHR23026:SF123">
    <property type="entry name" value="NAD(P)H NITROREDUCTASE RV3131-RELATED"/>
    <property type="match status" value="1"/>
</dbReference>
<name>A0ABW6PTM6_9NOCA</name>
<sequence length="334" mass="36409">MYRGLPDDETVRAALTLAGRAPSVHNIQPWRWRVTDHGLHLYLDPDRTLPATDPDQRDILLSCGAALHHLTVALTALGWSPVIHRLPDPDRPDHLAALNLVRHRPTDRDIELSAAITRRHTDRRRYTSWPIPPGYLSLFTERAAALGAVVHHIDDHARGQLGTAMRAAALAHAADAPYAHELAVWSGRHGSADGVPARNVPEATAGDLFPVRHFAGAELPDTATESDHAEVLLTGTWADDRLARLRAGEAVSSVLLTATNIGLATCLLTEPLEVAGQRDLIRRRLLGDGSYPQAFVRVGWAPTSADEVPPTARRAVRELLLDAESGAATERFRP</sequence>
<comment type="caution">
    <text evidence="1">The sequence shown here is derived from an EMBL/GenBank/DDBJ whole genome shotgun (WGS) entry which is preliminary data.</text>
</comment>
<evidence type="ECO:0000313" key="1">
    <source>
        <dbReference type="EMBL" id="MFF0545772.1"/>
    </source>
</evidence>
<proteinExistence type="predicted"/>
<organism evidence="1 2">
    <name type="scientific">Nocardia thailandica</name>
    <dbReference type="NCBI Taxonomy" id="257275"/>
    <lineage>
        <taxon>Bacteria</taxon>
        <taxon>Bacillati</taxon>
        <taxon>Actinomycetota</taxon>
        <taxon>Actinomycetes</taxon>
        <taxon>Mycobacteriales</taxon>
        <taxon>Nocardiaceae</taxon>
        <taxon>Nocardia</taxon>
    </lineage>
</organism>
<dbReference type="NCBIfam" id="NF047509">
    <property type="entry name" value="Rv3131_FMN_oxido"/>
    <property type="match status" value="1"/>
</dbReference>